<dbReference type="Pfam" id="PF04542">
    <property type="entry name" value="Sigma70_r2"/>
    <property type="match status" value="1"/>
</dbReference>
<keyword evidence="3" id="KW-0805">Transcription regulation</keyword>
<dbReference type="GO" id="GO:0003677">
    <property type="term" value="F:DNA binding"/>
    <property type="evidence" value="ECO:0007669"/>
    <property type="project" value="InterPro"/>
</dbReference>
<dbReference type="GO" id="GO:0016987">
    <property type="term" value="F:sigma factor activity"/>
    <property type="evidence" value="ECO:0007669"/>
    <property type="project" value="UniProtKB-KW"/>
</dbReference>
<dbReference type="PANTHER" id="PTHR30173">
    <property type="entry name" value="SIGMA 19 FACTOR"/>
    <property type="match status" value="1"/>
</dbReference>
<dbReference type="NCBIfam" id="TIGR02937">
    <property type="entry name" value="sigma70-ECF"/>
    <property type="match status" value="1"/>
</dbReference>
<dbReference type="InterPro" id="IPR014284">
    <property type="entry name" value="RNA_pol_sigma-70_dom"/>
</dbReference>
<evidence type="ECO:0000256" key="3">
    <source>
        <dbReference type="ARBA" id="ARBA00023015"/>
    </source>
</evidence>
<dbReference type="GO" id="GO:0000428">
    <property type="term" value="C:DNA-directed RNA polymerase complex"/>
    <property type="evidence" value="ECO:0007669"/>
    <property type="project" value="UniProtKB-KW"/>
</dbReference>
<dbReference type="InterPro" id="IPR036388">
    <property type="entry name" value="WH-like_DNA-bd_sf"/>
</dbReference>
<dbReference type="InterPro" id="IPR013324">
    <property type="entry name" value="RNA_pol_sigma_r3/r4-like"/>
</dbReference>
<dbReference type="NCBIfam" id="TIGR02957">
    <property type="entry name" value="SigX4"/>
    <property type="match status" value="1"/>
</dbReference>
<keyword evidence="10" id="KW-1185">Reference proteome</keyword>
<gene>
    <name evidence="9" type="ORF">Atai01_42010</name>
</gene>
<dbReference type="Gene3D" id="1.10.1740.10">
    <property type="match status" value="1"/>
</dbReference>
<evidence type="ECO:0000259" key="6">
    <source>
        <dbReference type="Pfam" id="PF04542"/>
    </source>
</evidence>
<sequence length="303" mass="33492">MTDPDVQGYQQLRPLLFSIAYKTTGSVGDAEDIVSEAFLRFHRARAEGKTVKSLKSYLSMVVTRLSIDHLRSARVRRERYFGTWLPEPMVGEESEAGLSDSLSLAFLVVLERLSPVERAVFLLHDVFDFDYPRIAEIVGKSEVNCRQIASRARRYVNEKRPRFEVSPDQRTALAERFFAAVETGDFEGLVELLAADVVTYGDGGGRGPSLPKPVAGRDRVLRLLAALTAAIRRFDLHLVRATVNGQPGALVRDASGALLNVLSVDILGGQVRAVHSILNPDKLGHLAPLIGPDHPLRRSRSTR</sequence>
<evidence type="ECO:0000256" key="1">
    <source>
        <dbReference type="ARBA" id="ARBA00010641"/>
    </source>
</evidence>
<comment type="similarity">
    <text evidence="1">Belongs to the sigma-70 factor family. ECF subfamily.</text>
</comment>
<name>A0A9W6VHM8_9PSEU</name>
<comment type="subunit">
    <text evidence="2">Interacts transiently with the RNA polymerase catalytic core formed by RpoA, RpoB, RpoC and RpoZ (2 alpha, 1 beta, 1 beta' and 1 omega subunit) to form the RNA polymerase holoenzyme that can initiate transcription.</text>
</comment>
<dbReference type="NCBIfam" id="NF007214">
    <property type="entry name" value="PRK09636.1"/>
    <property type="match status" value="1"/>
</dbReference>
<feature type="domain" description="SnoaL-like" evidence="8">
    <location>
        <begin position="174"/>
        <end position="252"/>
    </location>
</feature>
<evidence type="ECO:0000256" key="2">
    <source>
        <dbReference type="ARBA" id="ARBA00011344"/>
    </source>
</evidence>
<reference evidence="9" key="1">
    <citation type="submission" date="2023-03" db="EMBL/GenBank/DDBJ databases">
        <title>Amycolatopsis taiwanensis NBRC 103393.</title>
        <authorList>
            <person name="Ichikawa N."/>
            <person name="Sato H."/>
            <person name="Tonouchi N."/>
        </authorList>
    </citation>
    <scope>NUCLEOTIDE SEQUENCE</scope>
    <source>
        <strain evidence="9">NBRC 103393</strain>
    </source>
</reference>
<dbReference type="Proteomes" id="UP001165136">
    <property type="component" value="Unassembled WGS sequence"/>
</dbReference>
<dbReference type="PANTHER" id="PTHR30173:SF36">
    <property type="entry name" value="ECF RNA POLYMERASE SIGMA FACTOR SIGJ"/>
    <property type="match status" value="1"/>
</dbReference>
<dbReference type="SUPFAM" id="SSF88946">
    <property type="entry name" value="Sigma2 domain of RNA polymerase sigma factors"/>
    <property type="match status" value="1"/>
</dbReference>
<dbReference type="InterPro" id="IPR014303">
    <property type="entry name" value="RNA_pol_sigma-70_ECF"/>
</dbReference>
<dbReference type="InterPro" id="IPR013325">
    <property type="entry name" value="RNA_pol_sigma_r2"/>
</dbReference>
<feature type="domain" description="RNA polymerase sigma-70 region 2" evidence="6">
    <location>
        <begin position="9"/>
        <end position="74"/>
    </location>
</feature>
<dbReference type="SUPFAM" id="SSF54427">
    <property type="entry name" value="NTF2-like"/>
    <property type="match status" value="1"/>
</dbReference>
<dbReference type="GO" id="GO:0006352">
    <property type="term" value="P:DNA-templated transcription initiation"/>
    <property type="evidence" value="ECO:0007669"/>
    <property type="project" value="InterPro"/>
</dbReference>
<dbReference type="Pfam" id="PF12680">
    <property type="entry name" value="SnoaL_2"/>
    <property type="match status" value="1"/>
</dbReference>
<keyword evidence="5" id="KW-0804">Transcription</keyword>
<dbReference type="InterPro" id="IPR052704">
    <property type="entry name" value="ECF_Sigma-70_Domain"/>
</dbReference>
<comment type="caution">
    <text evidence="9">The sequence shown here is derived from an EMBL/GenBank/DDBJ whole genome shotgun (WGS) entry which is preliminary data.</text>
</comment>
<dbReference type="Gene3D" id="1.10.10.10">
    <property type="entry name" value="Winged helix-like DNA-binding domain superfamily/Winged helix DNA-binding domain"/>
    <property type="match status" value="1"/>
</dbReference>
<keyword evidence="4" id="KW-0731">Sigma factor</keyword>
<dbReference type="SUPFAM" id="SSF88659">
    <property type="entry name" value="Sigma3 and sigma4 domains of RNA polymerase sigma factors"/>
    <property type="match status" value="1"/>
</dbReference>
<evidence type="ECO:0000256" key="5">
    <source>
        <dbReference type="ARBA" id="ARBA00023163"/>
    </source>
</evidence>
<dbReference type="InterPro" id="IPR032710">
    <property type="entry name" value="NTF2-like_dom_sf"/>
</dbReference>
<evidence type="ECO:0000256" key="4">
    <source>
        <dbReference type="ARBA" id="ARBA00023082"/>
    </source>
</evidence>
<evidence type="ECO:0000259" key="7">
    <source>
        <dbReference type="Pfam" id="PF08281"/>
    </source>
</evidence>
<dbReference type="InterPro" id="IPR007627">
    <property type="entry name" value="RNA_pol_sigma70_r2"/>
</dbReference>
<dbReference type="Gene3D" id="3.10.450.50">
    <property type="match status" value="1"/>
</dbReference>
<proteinExistence type="inferred from homology"/>
<dbReference type="InterPro" id="IPR037401">
    <property type="entry name" value="SnoaL-like"/>
</dbReference>
<feature type="domain" description="RNA polymerase sigma factor 70 region 4 type 2" evidence="7">
    <location>
        <begin position="105"/>
        <end position="154"/>
    </location>
</feature>
<organism evidence="9 10">
    <name type="scientific">Amycolatopsis taiwanensis</name>
    <dbReference type="NCBI Taxonomy" id="342230"/>
    <lineage>
        <taxon>Bacteria</taxon>
        <taxon>Bacillati</taxon>
        <taxon>Actinomycetota</taxon>
        <taxon>Actinomycetes</taxon>
        <taxon>Pseudonocardiales</taxon>
        <taxon>Pseudonocardiaceae</taxon>
        <taxon>Amycolatopsis</taxon>
    </lineage>
</organism>
<accession>A0A9W6VHM8</accession>
<dbReference type="AlphaFoldDB" id="A0A9W6VHM8"/>
<protein>
    <submittedName>
        <fullName evidence="9">DNA-directed RNA polymerase sigma-70 factor</fullName>
    </submittedName>
</protein>
<evidence type="ECO:0000259" key="8">
    <source>
        <dbReference type="Pfam" id="PF12680"/>
    </source>
</evidence>
<evidence type="ECO:0000313" key="10">
    <source>
        <dbReference type="Proteomes" id="UP001165136"/>
    </source>
</evidence>
<dbReference type="RefSeq" id="WP_285487870.1">
    <property type="nucleotide sequence ID" value="NZ_BSTI01000008.1"/>
</dbReference>
<dbReference type="EMBL" id="BSTI01000008">
    <property type="protein sequence ID" value="GLY67582.1"/>
    <property type="molecule type" value="Genomic_DNA"/>
</dbReference>
<keyword evidence="9" id="KW-0240">DNA-directed RNA polymerase</keyword>
<evidence type="ECO:0000313" key="9">
    <source>
        <dbReference type="EMBL" id="GLY67582.1"/>
    </source>
</evidence>
<dbReference type="Pfam" id="PF08281">
    <property type="entry name" value="Sigma70_r4_2"/>
    <property type="match status" value="1"/>
</dbReference>
<dbReference type="InterPro" id="IPR013249">
    <property type="entry name" value="RNA_pol_sigma70_r4_t2"/>
</dbReference>